<dbReference type="Proteomes" id="UP001152087">
    <property type="component" value="Unassembled WGS sequence"/>
</dbReference>
<accession>A0A9W8QT95</accession>
<organism evidence="1 2">
    <name type="scientific">Fusarium falciforme</name>
    <dbReference type="NCBI Taxonomy" id="195108"/>
    <lineage>
        <taxon>Eukaryota</taxon>
        <taxon>Fungi</taxon>
        <taxon>Dikarya</taxon>
        <taxon>Ascomycota</taxon>
        <taxon>Pezizomycotina</taxon>
        <taxon>Sordariomycetes</taxon>
        <taxon>Hypocreomycetidae</taxon>
        <taxon>Hypocreales</taxon>
        <taxon>Nectriaceae</taxon>
        <taxon>Fusarium</taxon>
        <taxon>Fusarium solani species complex</taxon>
    </lineage>
</organism>
<evidence type="ECO:0000313" key="2">
    <source>
        <dbReference type="Proteomes" id="UP001152087"/>
    </source>
</evidence>
<comment type="caution">
    <text evidence="1">The sequence shown here is derived from an EMBL/GenBank/DDBJ whole genome shotgun (WGS) entry which is preliminary data.</text>
</comment>
<gene>
    <name evidence="1" type="ORF">NW755_014801</name>
</gene>
<keyword evidence="2" id="KW-1185">Reference proteome</keyword>
<dbReference type="AlphaFoldDB" id="A0A9W8QT95"/>
<dbReference type="EMBL" id="JAOQAV010000370">
    <property type="protein sequence ID" value="KAJ4175695.1"/>
    <property type="molecule type" value="Genomic_DNA"/>
</dbReference>
<sequence>SLSQDSGKPTNAKTVEEVSIQDREADSFTSIFTNPFQQGFRASEVRDNMLDMDLESLQTVTMPADPMMSTQPAITSSHTGCGLGLYVDMGPQEYQPDKIAWDSRWEF</sequence>
<reference evidence="1" key="1">
    <citation type="submission" date="2022-09" db="EMBL/GenBank/DDBJ databases">
        <title>Fusarium specimens isolated from Avocado Roots.</title>
        <authorList>
            <person name="Stajich J."/>
            <person name="Roper C."/>
            <person name="Heimlech-Rivalta G."/>
        </authorList>
    </citation>
    <scope>NUCLEOTIDE SEQUENCE</scope>
    <source>
        <strain evidence="1">A02</strain>
    </source>
</reference>
<protein>
    <submittedName>
        <fullName evidence="1">Uncharacterized protein</fullName>
    </submittedName>
</protein>
<feature type="non-terminal residue" evidence="1">
    <location>
        <position position="1"/>
    </location>
</feature>
<proteinExistence type="predicted"/>
<name>A0A9W8QT95_9HYPO</name>
<evidence type="ECO:0000313" key="1">
    <source>
        <dbReference type="EMBL" id="KAJ4175695.1"/>
    </source>
</evidence>